<dbReference type="Pfam" id="PF17767">
    <property type="entry name" value="NAPRTase_N"/>
    <property type="match status" value="1"/>
</dbReference>
<dbReference type="InterPro" id="IPR036068">
    <property type="entry name" value="Nicotinate_pribotase-like_C"/>
</dbReference>
<dbReference type="InterPro" id="IPR041619">
    <property type="entry name" value="NAPRTase_C"/>
</dbReference>
<dbReference type="SUPFAM" id="SSF51690">
    <property type="entry name" value="Nicotinate/Quinolinate PRTase C-terminal domain-like"/>
    <property type="match status" value="1"/>
</dbReference>
<proteinExistence type="inferred from homology"/>
<keyword evidence="5 9" id="KW-0436">Ligase</keyword>
<evidence type="ECO:0000313" key="12">
    <source>
        <dbReference type="EMBL" id="OGZ27707.1"/>
    </source>
</evidence>
<dbReference type="InterPro" id="IPR006405">
    <property type="entry name" value="Nic_PRibTrfase_pncB"/>
</dbReference>
<comment type="pathway">
    <text evidence="1 9">Cofactor biosynthesis; NAD(+) biosynthesis; nicotinate D-ribonucleotide from nicotinate: step 1/1.</text>
</comment>
<evidence type="ECO:0000259" key="11">
    <source>
        <dbReference type="Pfam" id="PF17956"/>
    </source>
</evidence>
<keyword evidence="6 9" id="KW-0662">Pyridine nucleotide biosynthesis</keyword>
<keyword evidence="4" id="KW-0597">Phosphoprotein</keyword>
<comment type="catalytic activity">
    <reaction evidence="8 9">
        <text>5-phospho-alpha-D-ribose 1-diphosphate + nicotinate + ATP + H2O = nicotinate beta-D-ribonucleotide + ADP + phosphate + diphosphate</text>
        <dbReference type="Rhea" id="RHEA:36163"/>
        <dbReference type="ChEBI" id="CHEBI:15377"/>
        <dbReference type="ChEBI" id="CHEBI:30616"/>
        <dbReference type="ChEBI" id="CHEBI:32544"/>
        <dbReference type="ChEBI" id="CHEBI:33019"/>
        <dbReference type="ChEBI" id="CHEBI:43474"/>
        <dbReference type="ChEBI" id="CHEBI:57502"/>
        <dbReference type="ChEBI" id="CHEBI:58017"/>
        <dbReference type="ChEBI" id="CHEBI:456216"/>
        <dbReference type="EC" id="6.3.4.21"/>
    </reaction>
</comment>
<comment type="caution">
    <text evidence="12">The sequence shown here is derived from an EMBL/GenBank/DDBJ whole genome shotgun (WGS) entry which is preliminary data.</text>
</comment>
<dbReference type="GO" id="GO:0016757">
    <property type="term" value="F:glycosyltransferase activity"/>
    <property type="evidence" value="ECO:0007669"/>
    <property type="project" value="UniProtKB-KW"/>
</dbReference>
<dbReference type="PANTHER" id="PTHR11098">
    <property type="entry name" value="NICOTINATE PHOSPHORIBOSYLTRANSFERASE"/>
    <property type="match status" value="1"/>
</dbReference>
<comment type="similarity">
    <text evidence="2 9">Belongs to the NAPRTase family.</text>
</comment>
<evidence type="ECO:0000256" key="9">
    <source>
        <dbReference type="RuleBase" id="RU365100"/>
    </source>
</evidence>
<accession>A0A1G2EPP3</accession>
<comment type="function">
    <text evidence="9">Catalyzes the first step in the biosynthesis of NAD from nicotinic acid, the ATP-dependent synthesis of beta-nicotinate D-ribonucleotide from nicotinate and 5-phospho-D-ribose 1-phosphate.</text>
</comment>
<dbReference type="AlphaFoldDB" id="A0A1G2EPP3"/>
<dbReference type="STRING" id="1801677.A2365_03625"/>
<dbReference type="SUPFAM" id="SSF54675">
    <property type="entry name" value="Nicotinate/Quinolinate PRTase N-terminal domain-like"/>
    <property type="match status" value="1"/>
</dbReference>
<dbReference type="Proteomes" id="UP000177740">
    <property type="component" value="Unassembled WGS sequence"/>
</dbReference>
<evidence type="ECO:0000259" key="10">
    <source>
        <dbReference type="Pfam" id="PF17767"/>
    </source>
</evidence>
<evidence type="ECO:0000256" key="6">
    <source>
        <dbReference type="ARBA" id="ARBA00022642"/>
    </source>
</evidence>
<evidence type="ECO:0000313" key="13">
    <source>
        <dbReference type="Proteomes" id="UP000177740"/>
    </source>
</evidence>
<dbReference type="PANTHER" id="PTHR11098:SF1">
    <property type="entry name" value="NICOTINATE PHOSPHORIBOSYLTRANSFERASE"/>
    <property type="match status" value="1"/>
</dbReference>
<dbReference type="Gene3D" id="3.20.140.10">
    <property type="entry name" value="nicotinate phosphoribosyltransferase"/>
    <property type="match status" value="2"/>
</dbReference>
<sequence>MENYSRLLTDKELSIYSLEHIFSMCSSWYDEGMNNTIATFDLLVRDMPKHRNFLLAGGLEAIINYLIGLSYDEGQIKYLLDEKRISANFADYLRKFSFSGDVYAMPEGTVYFPGEPMVRTTAPLVEANLITDILISLATIDTMLLSKLARVRIAGRDKRIGVGFVRSQGIDAGWRAGRNSYFFENMGVSNAAMSKRLKTKSLAVIVAHHAYIKSFPSEIIAMRTIANKFPGVASLMIDTYDIDQGIENAIKVAKELKQQGKELGGITVDSGNLAAIAKKVRRKFDTAGFNKVKISVASNLNEYKIDKMLKGGVPADSFLVVTEVITSADAPTLETVYKVCMLEKKGEITYTAKFSPGKLSLPGKKQVFRIIKNGKIKKDIIGLEDESLGNPLLIPVIRKGKQVYKVPSLEESRTYTTNQLASLPDFYKDIYSDRSAPLSISKKVKDLLETVRKQHNAHKE</sequence>
<dbReference type="InterPro" id="IPR007229">
    <property type="entry name" value="Nic_PRibTrfase-Fam"/>
</dbReference>
<evidence type="ECO:0000256" key="2">
    <source>
        <dbReference type="ARBA" id="ARBA00010897"/>
    </source>
</evidence>
<dbReference type="GO" id="GO:0004516">
    <property type="term" value="F:nicotinate phosphoribosyltransferase activity"/>
    <property type="evidence" value="ECO:0007669"/>
    <property type="project" value="UniProtKB-UniRule"/>
</dbReference>
<evidence type="ECO:0000256" key="7">
    <source>
        <dbReference type="ARBA" id="ARBA00022679"/>
    </source>
</evidence>
<evidence type="ECO:0000256" key="5">
    <source>
        <dbReference type="ARBA" id="ARBA00022598"/>
    </source>
</evidence>
<reference evidence="12 13" key="1">
    <citation type="journal article" date="2016" name="Nat. Commun.">
        <title>Thousands of microbial genomes shed light on interconnected biogeochemical processes in an aquifer system.</title>
        <authorList>
            <person name="Anantharaman K."/>
            <person name="Brown C.T."/>
            <person name="Hug L.A."/>
            <person name="Sharon I."/>
            <person name="Castelle C.J."/>
            <person name="Probst A.J."/>
            <person name="Thomas B.C."/>
            <person name="Singh A."/>
            <person name="Wilkins M.J."/>
            <person name="Karaoz U."/>
            <person name="Brodie E.L."/>
            <person name="Williams K.H."/>
            <person name="Hubbard S.S."/>
            <person name="Banfield J.F."/>
        </authorList>
    </citation>
    <scope>NUCLEOTIDE SEQUENCE [LARGE SCALE GENOMIC DNA]</scope>
</reference>
<dbReference type="UniPathway" id="UPA00253">
    <property type="reaction ID" value="UER00457"/>
</dbReference>
<keyword evidence="12" id="KW-0328">Glycosyltransferase</keyword>
<dbReference type="GO" id="GO:0005829">
    <property type="term" value="C:cytosol"/>
    <property type="evidence" value="ECO:0007669"/>
    <property type="project" value="TreeGrafter"/>
</dbReference>
<evidence type="ECO:0000256" key="4">
    <source>
        <dbReference type="ARBA" id="ARBA00022553"/>
    </source>
</evidence>
<dbReference type="EMBL" id="MHMM01000004">
    <property type="protein sequence ID" value="OGZ27707.1"/>
    <property type="molecule type" value="Genomic_DNA"/>
</dbReference>
<feature type="domain" description="Nicotinate phosphoribosyltransferase N-terminal" evidence="10">
    <location>
        <begin position="22"/>
        <end position="130"/>
    </location>
</feature>
<dbReference type="GO" id="GO:0034355">
    <property type="term" value="P:NAD+ biosynthetic process via the salvage pathway"/>
    <property type="evidence" value="ECO:0007669"/>
    <property type="project" value="TreeGrafter"/>
</dbReference>
<evidence type="ECO:0000256" key="8">
    <source>
        <dbReference type="ARBA" id="ARBA00048668"/>
    </source>
</evidence>
<dbReference type="Pfam" id="PF17956">
    <property type="entry name" value="NAPRTase_C"/>
    <property type="match status" value="1"/>
</dbReference>
<comment type="PTM">
    <text evidence="9">Transiently phosphorylated on a His residue during the reaction cycle. Phosphorylation strongly increases the affinity for substrates and increases the rate of nicotinate D-ribonucleotide production. Dephosphorylation regenerates the low-affinity form of the enzyme, leading to product release.</text>
</comment>
<dbReference type="InterPro" id="IPR040727">
    <property type="entry name" value="NAPRTase_N"/>
</dbReference>
<dbReference type="Gene3D" id="3.20.20.70">
    <property type="entry name" value="Aldolase class I"/>
    <property type="match status" value="1"/>
</dbReference>
<evidence type="ECO:0000256" key="3">
    <source>
        <dbReference type="ARBA" id="ARBA00013236"/>
    </source>
</evidence>
<dbReference type="PIRSF" id="PIRSF000484">
    <property type="entry name" value="NAPRT"/>
    <property type="match status" value="1"/>
</dbReference>
<protein>
    <recommendedName>
        <fullName evidence="3 9">Nicotinate phosphoribosyltransferase</fullName>
        <ecNumber evidence="3 9">6.3.4.21</ecNumber>
    </recommendedName>
</protein>
<dbReference type="InterPro" id="IPR013785">
    <property type="entry name" value="Aldolase_TIM"/>
</dbReference>
<evidence type="ECO:0000256" key="1">
    <source>
        <dbReference type="ARBA" id="ARBA00004952"/>
    </source>
</evidence>
<feature type="domain" description="Nicotinate phosphoribosyltransferase C-terminal" evidence="11">
    <location>
        <begin position="391"/>
        <end position="447"/>
    </location>
</feature>
<dbReference type="NCBIfam" id="NF009131">
    <property type="entry name" value="PRK12484.1"/>
    <property type="match status" value="1"/>
</dbReference>
<keyword evidence="7 9" id="KW-0808">Transferase</keyword>
<organism evidence="12 13">
    <name type="scientific">Candidatus Nealsonbacteria bacterium RIFOXYB1_FULL_40_15</name>
    <dbReference type="NCBI Taxonomy" id="1801677"/>
    <lineage>
        <taxon>Bacteria</taxon>
        <taxon>Candidatus Nealsoniibacteriota</taxon>
    </lineage>
</organism>
<gene>
    <name evidence="12" type="ORF">A2365_03625</name>
</gene>
<name>A0A1G2EPP3_9BACT</name>
<dbReference type="EC" id="6.3.4.21" evidence="3 9"/>
<dbReference type="NCBIfam" id="TIGR01513">
    <property type="entry name" value="NAPRTase_put"/>
    <property type="match status" value="1"/>
</dbReference>